<organism evidence="1 2">
    <name type="scientific">Oceanobacillus luteolus</name>
    <dbReference type="NCBI Taxonomy" id="1274358"/>
    <lineage>
        <taxon>Bacteria</taxon>
        <taxon>Bacillati</taxon>
        <taxon>Bacillota</taxon>
        <taxon>Bacilli</taxon>
        <taxon>Bacillales</taxon>
        <taxon>Bacillaceae</taxon>
        <taxon>Oceanobacillus</taxon>
    </lineage>
</organism>
<accession>A0ABW4HWR6</accession>
<name>A0ABW4HWR6_9BACI</name>
<comment type="caution">
    <text evidence="1">The sequence shown here is derived from an EMBL/GenBank/DDBJ whole genome shotgun (WGS) entry which is preliminary data.</text>
</comment>
<dbReference type="EMBL" id="JBHUDE010000163">
    <property type="protein sequence ID" value="MFD1609828.1"/>
    <property type="molecule type" value="Genomic_DNA"/>
</dbReference>
<protein>
    <submittedName>
        <fullName evidence="1">Uncharacterized protein</fullName>
    </submittedName>
</protein>
<dbReference type="RefSeq" id="WP_379599352.1">
    <property type="nucleotide sequence ID" value="NZ_JBHUDE010000163.1"/>
</dbReference>
<keyword evidence="2" id="KW-1185">Reference proteome</keyword>
<dbReference type="Proteomes" id="UP001597221">
    <property type="component" value="Unassembled WGS sequence"/>
</dbReference>
<evidence type="ECO:0000313" key="2">
    <source>
        <dbReference type="Proteomes" id="UP001597221"/>
    </source>
</evidence>
<sequence length="87" mass="10265">MATRMEKIEEVCEFVLGLDQALNYVEKYIKTSLINDIKQNKLSMYHASVYLMHVLREVQVREDPNDFNIQHRIDELMNSMSEIASRS</sequence>
<proteinExistence type="predicted"/>
<reference evidence="2" key="1">
    <citation type="journal article" date="2019" name="Int. J. Syst. Evol. Microbiol.">
        <title>The Global Catalogue of Microorganisms (GCM) 10K type strain sequencing project: providing services to taxonomists for standard genome sequencing and annotation.</title>
        <authorList>
            <consortium name="The Broad Institute Genomics Platform"/>
            <consortium name="The Broad Institute Genome Sequencing Center for Infectious Disease"/>
            <person name="Wu L."/>
            <person name="Ma J."/>
        </authorList>
    </citation>
    <scope>NUCLEOTIDE SEQUENCE [LARGE SCALE GENOMIC DNA]</scope>
    <source>
        <strain evidence="2">CGMCC 1.12376</strain>
    </source>
</reference>
<gene>
    <name evidence="1" type="ORF">ACFSBH_19600</name>
</gene>
<evidence type="ECO:0000313" key="1">
    <source>
        <dbReference type="EMBL" id="MFD1609828.1"/>
    </source>
</evidence>